<feature type="chain" id="PRO_5042884578" evidence="1">
    <location>
        <begin position="23"/>
        <end position="243"/>
    </location>
</feature>
<organism evidence="2 3">
    <name type="scientific">Vulcanimicrobium alpinum</name>
    <dbReference type="NCBI Taxonomy" id="3016050"/>
    <lineage>
        <taxon>Bacteria</taxon>
        <taxon>Bacillati</taxon>
        <taxon>Vulcanimicrobiota</taxon>
        <taxon>Vulcanimicrobiia</taxon>
        <taxon>Vulcanimicrobiales</taxon>
        <taxon>Vulcanimicrobiaceae</taxon>
        <taxon>Vulcanimicrobium</taxon>
    </lineage>
</organism>
<evidence type="ECO:0000256" key="1">
    <source>
        <dbReference type="SAM" id="SignalP"/>
    </source>
</evidence>
<dbReference type="RefSeq" id="WP_317996088.1">
    <property type="nucleotide sequence ID" value="NZ_AP025523.1"/>
</dbReference>
<name>A0AAN1XV70_UNVUL</name>
<accession>A0AAN1XV70</accession>
<evidence type="ECO:0000313" key="2">
    <source>
        <dbReference type="EMBL" id="BDE05016.1"/>
    </source>
</evidence>
<reference evidence="2 3" key="1">
    <citation type="journal article" date="2022" name="ISME Commun">
        <title>Vulcanimicrobium alpinus gen. nov. sp. nov., the first cultivated representative of the candidate phylum 'Eremiobacterota', is a metabolically versatile aerobic anoxygenic phototroph.</title>
        <authorList>
            <person name="Yabe S."/>
            <person name="Muto K."/>
            <person name="Abe K."/>
            <person name="Yokota A."/>
            <person name="Staudigel H."/>
            <person name="Tebo B.M."/>
        </authorList>
    </citation>
    <scope>NUCLEOTIDE SEQUENCE [LARGE SCALE GENOMIC DNA]</scope>
    <source>
        <strain evidence="2 3">WC8-2</strain>
    </source>
</reference>
<dbReference type="AlphaFoldDB" id="A0AAN1XV70"/>
<feature type="signal peptide" evidence="1">
    <location>
        <begin position="1"/>
        <end position="22"/>
    </location>
</feature>
<keyword evidence="1" id="KW-0732">Signal</keyword>
<sequence length="243" mass="25882">MRMPRLLAVTTFVAASLTPALARPAAAPAANPATVLVTATVGESAKAEMPQALWRKIVANYVDVRSPVFDGETTLADDARCRAAHAVYAVLATFDRAPRLPGVAQETDRAYGIARFTVRNCLSGETLPVKTVNLESDPVSEASRGDFEPNAERTWERSVTAALARQPLVKPLSRIVNVYNGTVLIERGPAFAVSQVLRGVADNAGASRPPFELIVTSTTGKYIEAVIIGRGDPRPGDYVEAAP</sequence>
<dbReference type="Proteomes" id="UP001317532">
    <property type="component" value="Chromosome"/>
</dbReference>
<proteinExistence type="predicted"/>
<keyword evidence="3" id="KW-1185">Reference proteome</keyword>
<dbReference type="KEGG" id="vab:WPS_02920"/>
<evidence type="ECO:0000313" key="3">
    <source>
        <dbReference type="Proteomes" id="UP001317532"/>
    </source>
</evidence>
<dbReference type="EMBL" id="AP025523">
    <property type="protein sequence ID" value="BDE05016.1"/>
    <property type="molecule type" value="Genomic_DNA"/>
</dbReference>
<gene>
    <name evidence="2" type="ORF">WPS_02920</name>
</gene>
<protein>
    <submittedName>
        <fullName evidence="2">Uncharacterized protein</fullName>
    </submittedName>
</protein>